<comment type="caution">
    <text evidence="3">The sequence shown here is derived from an EMBL/GenBank/DDBJ whole genome shotgun (WGS) entry which is preliminary data.</text>
</comment>
<dbReference type="GO" id="GO:0016020">
    <property type="term" value="C:membrane"/>
    <property type="evidence" value="ECO:0007669"/>
    <property type="project" value="TreeGrafter"/>
</dbReference>
<feature type="transmembrane region" description="Helical" evidence="1">
    <location>
        <begin position="340"/>
        <end position="362"/>
    </location>
</feature>
<evidence type="ECO:0000259" key="2">
    <source>
        <dbReference type="Pfam" id="PF01757"/>
    </source>
</evidence>
<dbReference type="RefSeq" id="WP_105038612.1">
    <property type="nucleotide sequence ID" value="NZ_PPSL01000002.1"/>
</dbReference>
<dbReference type="AlphaFoldDB" id="A0A2S7SXS6"/>
<protein>
    <recommendedName>
        <fullName evidence="2">Acyltransferase 3 domain-containing protein</fullName>
    </recommendedName>
</protein>
<dbReference type="Pfam" id="PF01757">
    <property type="entry name" value="Acyl_transf_3"/>
    <property type="match status" value="1"/>
</dbReference>
<organism evidence="3 4">
    <name type="scientific">Flavipsychrobacter stenotrophus</name>
    <dbReference type="NCBI Taxonomy" id="2077091"/>
    <lineage>
        <taxon>Bacteria</taxon>
        <taxon>Pseudomonadati</taxon>
        <taxon>Bacteroidota</taxon>
        <taxon>Chitinophagia</taxon>
        <taxon>Chitinophagales</taxon>
        <taxon>Chitinophagaceae</taxon>
        <taxon>Flavipsychrobacter</taxon>
    </lineage>
</organism>
<evidence type="ECO:0000313" key="3">
    <source>
        <dbReference type="EMBL" id="PQJ11732.1"/>
    </source>
</evidence>
<dbReference type="OrthoDB" id="290051at2"/>
<feature type="transmembrane region" description="Helical" evidence="1">
    <location>
        <begin position="270"/>
        <end position="287"/>
    </location>
</feature>
<evidence type="ECO:0000313" key="4">
    <source>
        <dbReference type="Proteomes" id="UP000239872"/>
    </source>
</evidence>
<proteinExistence type="predicted"/>
<keyword evidence="1" id="KW-0472">Membrane</keyword>
<feature type="transmembrane region" description="Helical" evidence="1">
    <location>
        <begin position="214"/>
        <end position="232"/>
    </location>
</feature>
<feature type="transmembrane region" description="Helical" evidence="1">
    <location>
        <begin position="299"/>
        <end position="320"/>
    </location>
</feature>
<feature type="transmembrane region" description="Helical" evidence="1">
    <location>
        <begin position="244"/>
        <end position="264"/>
    </location>
</feature>
<reference evidence="3 4" key="1">
    <citation type="submission" date="2018-01" db="EMBL/GenBank/DDBJ databases">
        <title>A novel member of the phylum Bacteroidetes isolated from glacier ice.</title>
        <authorList>
            <person name="Liu Q."/>
            <person name="Xin Y.-H."/>
        </authorList>
    </citation>
    <scope>NUCLEOTIDE SEQUENCE [LARGE SCALE GENOMIC DNA]</scope>
    <source>
        <strain evidence="3 4">RB1R16</strain>
    </source>
</reference>
<accession>A0A2S7SXS6</accession>
<feature type="transmembrane region" description="Helical" evidence="1">
    <location>
        <begin position="71"/>
        <end position="91"/>
    </location>
</feature>
<keyword evidence="1" id="KW-1133">Transmembrane helix</keyword>
<dbReference type="Proteomes" id="UP000239872">
    <property type="component" value="Unassembled WGS sequence"/>
</dbReference>
<keyword evidence="4" id="KW-1185">Reference proteome</keyword>
<feature type="domain" description="Acyltransferase 3" evidence="2">
    <location>
        <begin position="20"/>
        <end position="359"/>
    </location>
</feature>
<dbReference type="InterPro" id="IPR002656">
    <property type="entry name" value="Acyl_transf_3_dom"/>
</dbReference>
<feature type="transmembrane region" description="Helical" evidence="1">
    <location>
        <begin position="151"/>
        <end position="179"/>
    </location>
</feature>
<dbReference type="PANTHER" id="PTHR23028">
    <property type="entry name" value="ACETYLTRANSFERASE"/>
    <property type="match status" value="1"/>
</dbReference>
<dbReference type="GO" id="GO:0016747">
    <property type="term" value="F:acyltransferase activity, transferring groups other than amino-acyl groups"/>
    <property type="evidence" value="ECO:0007669"/>
    <property type="project" value="InterPro"/>
</dbReference>
<dbReference type="GO" id="GO:0009103">
    <property type="term" value="P:lipopolysaccharide biosynthetic process"/>
    <property type="evidence" value="ECO:0007669"/>
    <property type="project" value="TreeGrafter"/>
</dbReference>
<dbReference type="PANTHER" id="PTHR23028:SF53">
    <property type="entry name" value="ACYL_TRANSF_3 DOMAIN-CONTAINING PROTEIN"/>
    <property type="match status" value="1"/>
</dbReference>
<dbReference type="InterPro" id="IPR050879">
    <property type="entry name" value="Acyltransferase_3"/>
</dbReference>
<feature type="transmembrane region" description="Helical" evidence="1">
    <location>
        <begin position="112"/>
        <end position="131"/>
    </location>
</feature>
<feature type="transmembrane region" description="Helical" evidence="1">
    <location>
        <begin position="27"/>
        <end position="43"/>
    </location>
</feature>
<feature type="transmembrane region" description="Helical" evidence="1">
    <location>
        <begin position="191"/>
        <end position="208"/>
    </location>
</feature>
<name>A0A2S7SXS6_9BACT</name>
<evidence type="ECO:0000256" key="1">
    <source>
        <dbReference type="SAM" id="Phobius"/>
    </source>
</evidence>
<sequence length="386" mass="44876">MFTYLGNKFRRITSNGVYMAEIDGMRFLSLTLVTLFHIHGYFMEKTKIVFADNPDNYYWFNRFMAGADRSVPLFFAISGFILCLPFANHYIKGGRKIELKNYFVRRVTRLEPPYFIVMTIIFLAQIAMHVYTFKALFPSLLASLIYSHNLIFHATPLVTVVAWTLEVEIQYYIIAPFMFRILKLSAVTRRLLISGAIIGFILLQNIYPPTFLSIYGNIQHFLIGMLIADFYVCGIAKDFFAQKWMALTGIAVFLFMFLMPMGHMAGFENIQYKILLPFLIGLFYYIILNNAIVKSVFSFKFVPIIGGMCYTIYLLHYTIISMLGRFTAKIKFTDYFFPNLLFQFTVLMFAILAISSVFYLYIERPFMDKKWVTKLMGKKATEGKAE</sequence>
<dbReference type="EMBL" id="PPSL01000002">
    <property type="protein sequence ID" value="PQJ11732.1"/>
    <property type="molecule type" value="Genomic_DNA"/>
</dbReference>
<gene>
    <name evidence="3" type="ORF">CJD36_008020</name>
</gene>
<keyword evidence="1" id="KW-0812">Transmembrane</keyword>